<feature type="transmembrane region" description="Helical" evidence="1">
    <location>
        <begin position="64"/>
        <end position="82"/>
    </location>
</feature>
<name>F3KKG9_9ARCH</name>
<feature type="transmembrane region" description="Helical" evidence="1">
    <location>
        <begin position="251"/>
        <end position="271"/>
    </location>
</feature>
<feature type="transmembrane region" description="Helical" evidence="1">
    <location>
        <begin position="227"/>
        <end position="244"/>
    </location>
</feature>
<accession>F3KKG9</accession>
<feature type="transmembrane region" description="Helical" evidence="1">
    <location>
        <begin position="200"/>
        <end position="221"/>
    </location>
</feature>
<dbReference type="EMBL" id="AEGP01000035">
    <property type="protein sequence ID" value="EGG42146.1"/>
    <property type="molecule type" value="Genomic_DNA"/>
</dbReference>
<keyword evidence="1" id="KW-1133">Transmembrane helix</keyword>
<feature type="transmembrane region" description="Helical" evidence="1">
    <location>
        <begin position="291"/>
        <end position="319"/>
    </location>
</feature>
<feature type="transmembrane region" description="Helical" evidence="1">
    <location>
        <begin position="102"/>
        <end position="121"/>
    </location>
</feature>
<dbReference type="HOGENOM" id="CLU_736932_0_0_2"/>
<dbReference type="STRING" id="886738.Nlim_0985"/>
<comment type="caution">
    <text evidence="2">The sequence shown here is derived from an EMBL/GenBank/DDBJ whole genome shotgun (WGS) entry which is preliminary data.</text>
</comment>
<feature type="transmembrane region" description="Helical" evidence="1">
    <location>
        <begin position="168"/>
        <end position="188"/>
    </location>
</feature>
<keyword evidence="1" id="KW-0472">Membrane</keyword>
<reference evidence="2" key="1">
    <citation type="journal article" date="2011" name="PLoS ONE">
        <title>Genome of a low-salinity ammonia-oxidizing archaeon determined by single-cell and metagenomic analysis.</title>
        <authorList>
            <person name="Blainey P.C."/>
            <person name="Mosier A.C."/>
            <person name="Potanina A."/>
            <person name="Francis C.A."/>
            <person name="Quake S.R."/>
        </authorList>
    </citation>
    <scope>NUCLEOTIDE SEQUENCE [LARGE SCALE GENOMIC DNA]</scope>
    <source>
        <strain evidence="2">SFB1</strain>
    </source>
</reference>
<proteinExistence type="predicted"/>
<organism evidence="2">
    <name type="scientific">Candidatus Nitrosarchaeum limnium SFB1</name>
    <dbReference type="NCBI Taxonomy" id="886738"/>
    <lineage>
        <taxon>Archaea</taxon>
        <taxon>Nitrososphaerota</taxon>
        <taxon>Nitrososphaeria</taxon>
        <taxon>Nitrosopumilales</taxon>
        <taxon>Nitrosopumilaceae</taxon>
        <taxon>Nitrosarchaeum</taxon>
    </lineage>
</organism>
<evidence type="ECO:0000256" key="1">
    <source>
        <dbReference type="SAM" id="Phobius"/>
    </source>
</evidence>
<dbReference type="AlphaFoldDB" id="F3KKG9"/>
<protein>
    <submittedName>
        <fullName evidence="2">Uncharacterized protein</fullName>
    </submittedName>
</protein>
<feature type="transmembrane region" description="Helical" evidence="1">
    <location>
        <begin position="133"/>
        <end position="156"/>
    </location>
</feature>
<evidence type="ECO:0000313" key="2">
    <source>
        <dbReference type="EMBL" id="EGG42146.1"/>
    </source>
</evidence>
<feature type="transmembrane region" description="Helical" evidence="1">
    <location>
        <begin position="34"/>
        <end position="52"/>
    </location>
</feature>
<keyword evidence="1" id="KW-0812">Transmembrane</keyword>
<dbReference type="Proteomes" id="UP000004348">
    <property type="component" value="Chromosome"/>
</dbReference>
<sequence length="329" mass="36030">MSLGILLVTVGGSWDITNHVLNKPESFASVPHGVMYSGVALALIGTVVSFLIWHKIEDKKSLKISLKLGVIGIVVLISAGPIDFLWHSNFGLDGLLSPPHMSLIIGMILTSIGGMVGLVRYHILSQSKSSKFLIVIGLLPIWLASSGLISSLSLPFSNTDFFNFNPEPVTAMIVATLCYPFLISLILISSSRLSKNKFGIISLIGGLFLAIYGSTAILPNFTMSDTVLFYSTNLIPLIASDYVISKLNYKHAKYIGAGILGSTFYMFYYPYIMYTYNEVLLGKLVSPSLIYSIYFELIVQVFFITLIPAVLAAFAGCYFSKRVCEKIEV</sequence>
<gene>
    <name evidence="2" type="ORF">Nlim_0985</name>
</gene>